<keyword evidence="3" id="KW-1185">Reference proteome</keyword>
<name>A0ABY4GDY9_9BACT</name>
<organism evidence="2 3">
    <name type="scientific">Hymenobacter volaticus</name>
    <dbReference type="NCBI Taxonomy" id="2932254"/>
    <lineage>
        <taxon>Bacteria</taxon>
        <taxon>Pseudomonadati</taxon>
        <taxon>Bacteroidota</taxon>
        <taxon>Cytophagia</taxon>
        <taxon>Cytophagales</taxon>
        <taxon>Hymenobacteraceae</taxon>
        <taxon>Hymenobacter</taxon>
    </lineage>
</organism>
<feature type="transmembrane region" description="Helical" evidence="1">
    <location>
        <begin position="85"/>
        <end position="112"/>
    </location>
</feature>
<keyword evidence="1" id="KW-1133">Transmembrane helix</keyword>
<evidence type="ECO:0000313" key="2">
    <source>
        <dbReference type="EMBL" id="UOQ69133.1"/>
    </source>
</evidence>
<feature type="transmembrane region" description="Helical" evidence="1">
    <location>
        <begin position="167"/>
        <end position="185"/>
    </location>
</feature>
<reference evidence="2" key="1">
    <citation type="submission" date="2022-04" db="EMBL/GenBank/DDBJ databases">
        <title>Hymenobacter sp. isolated from the air.</title>
        <authorList>
            <person name="Won M."/>
            <person name="Lee C.-M."/>
            <person name="Woen H.-Y."/>
            <person name="Kwon S.-W."/>
        </authorList>
    </citation>
    <scope>NUCLEOTIDE SEQUENCE</scope>
    <source>
        <strain evidence="2">5420S-77</strain>
        <plasmid evidence="2">unnamed3</plasmid>
    </source>
</reference>
<keyword evidence="1" id="KW-0812">Transmembrane</keyword>
<evidence type="ECO:0008006" key="4">
    <source>
        <dbReference type="Google" id="ProtNLM"/>
    </source>
</evidence>
<feature type="transmembrane region" description="Helical" evidence="1">
    <location>
        <begin position="45"/>
        <end position="65"/>
    </location>
</feature>
<keyword evidence="1" id="KW-0472">Membrane</keyword>
<gene>
    <name evidence="2" type="ORF">MUN86_25800</name>
</gene>
<keyword evidence="2" id="KW-0614">Plasmid</keyword>
<evidence type="ECO:0000256" key="1">
    <source>
        <dbReference type="SAM" id="Phobius"/>
    </source>
</evidence>
<protein>
    <recommendedName>
        <fullName evidence="4">DUF1772 domain-containing protein</fullName>
    </recommendedName>
</protein>
<dbReference type="RefSeq" id="WP_245126887.1">
    <property type="nucleotide sequence ID" value="NZ_CP095064.1"/>
</dbReference>
<proteinExistence type="predicted"/>
<dbReference type="Proteomes" id="UP000830401">
    <property type="component" value="Plasmid unnamed3"/>
</dbReference>
<sequence length="204" mass="22131">MPAGAKVPFLQGPRAHADVGLGASALRRGSYWLAAMAASASSRLFVLYVLLAGYCCGAALMAEIVDYQSWQDLGPYLSPAEFAQWHTVAGARALPVLVLPMIVTTLVAVSLLRCWPAQVPRWGLWVLLGCHALAWTSTLCYQLPLEQQLDQGAYSAALLAELWRTDWLRKLAFLVEMPVVGYLALRFFGAAPAVRHPPASPPLS</sequence>
<geneLocation type="plasmid" evidence="2 3">
    <name>unnamed3</name>
</geneLocation>
<accession>A0ABY4GDY9</accession>
<dbReference type="EMBL" id="CP095064">
    <property type="protein sequence ID" value="UOQ69133.1"/>
    <property type="molecule type" value="Genomic_DNA"/>
</dbReference>
<evidence type="ECO:0000313" key="3">
    <source>
        <dbReference type="Proteomes" id="UP000830401"/>
    </source>
</evidence>